<sequence>MANRRMISKRISISKRVNAIPIFSRLLFTWIIPHTDDWGRLDGDPEKIKAMIMPLSKRPVKDFDKSLEEMAKVGLIVWYAVDNSLYLQIVNFEDHQSKLEKRTHSKFPNPPLKNESDENGWRYSSPKFAEVRRSSPKFALNLTKPNLTKPNLTYTDDFNEVWNKYPRRLGKEKAFTQFRASVKDSADLEALRVAVGNYAAYVKKEQVEERYIQHGSTFFHNWRDWVDYKFEGGKEKWTPERLRKHLESLPETSGSR</sequence>
<evidence type="ECO:0000313" key="2">
    <source>
        <dbReference type="EMBL" id="QJH94315.1"/>
    </source>
</evidence>
<accession>A0A6M3XCK5</accession>
<evidence type="ECO:0000256" key="1">
    <source>
        <dbReference type="SAM" id="MobiDB-lite"/>
    </source>
</evidence>
<dbReference type="AlphaFoldDB" id="A0A6M3XCK5"/>
<dbReference type="EMBL" id="MT144599">
    <property type="protein sequence ID" value="QJH94315.1"/>
    <property type="molecule type" value="Genomic_DNA"/>
</dbReference>
<feature type="region of interest" description="Disordered" evidence="1">
    <location>
        <begin position="101"/>
        <end position="120"/>
    </location>
</feature>
<gene>
    <name evidence="2" type="ORF">TM448B00200_0022</name>
</gene>
<protein>
    <submittedName>
        <fullName evidence="2">Uncharacterized protein</fullName>
    </submittedName>
</protein>
<organism evidence="2">
    <name type="scientific">viral metagenome</name>
    <dbReference type="NCBI Taxonomy" id="1070528"/>
    <lineage>
        <taxon>unclassified sequences</taxon>
        <taxon>metagenomes</taxon>
        <taxon>organismal metagenomes</taxon>
    </lineage>
</organism>
<proteinExistence type="predicted"/>
<reference evidence="2" key="1">
    <citation type="submission" date="2020-03" db="EMBL/GenBank/DDBJ databases">
        <title>The deep terrestrial virosphere.</title>
        <authorList>
            <person name="Holmfeldt K."/>
            <person name="Nilsson E."/>
            <person name="Simone D."/>
            <person name="Lopez-Fernandez M."/>
            <person name="Wu X."/>
            <person name="de Brujin I."/>
            <person name="Lundin D."/>
            <person name="Andersson A."/>
            <person name="Bertilsson S."/>
            <person name="Dopson M."/>
        </authorList>
    </citation>
    <scope>NUCLEOTIDE SEQUENCE</scope>
    <source>
        <strain evidence="2">TM448B00200</strain>
    </source>
</reference>
<name>A0A6M3XCK5_9ZZZZ</name>